<evidence type="ECO:0000313" key="1">
    <source>
        <dbReference type="EMBL" id="PFH61898.1"/>
    </source>
</evidence>
<dbReference type="AlphaFoldDB" id="A0A2A9PKK7"/>
<reference evidence="1 2" key="1">
    <citation type="journal article" date="2015" name="BMC Genomics">
        <title>Gene expression during zombie ant biting behavior reflects the complexity underlying fungal parasitic behavioral manipulation.</title>
        <authorList>
            <person name="de Bekker C."/>
            <person name="Ohm R.A."/>
            <person name="Loreto R.G."/>
            <person name="Sebastian A."/>
            <person name="Albert I."/>
            <person name="Merrow M."/>
            <person name="Brachmann A."/>
            <person name="Hughes D.P."/>
        </authorList>
    </citation>
    <scope>NUCLEOTIDE SEQUENCE [LARGE SCALE GENOMIC DNA]</scope>
    <source>
        <strain evidence="1 2">SC16a</strain>
    </source>
</reference>
<keyword evidence="2" id="KW-1185">Reference proteome</keyword>
<name>A0A2A9PKK7_OPHUN</name>
<protein>
    <submittedName>
        <fullName evidence="1">Uncharacterized protein</fullName>
    </submittedName>
</protein>
<sequence length="81" mass="8591">MSTESGQGCFLAISKNGITVLTLKEGNRDVSTKSQSLRANAWACVSVFGHEPSPTSTAERSVSINKACSEPVADMKENTVE</sequence>
<dbReference type="OrthoDB" id="2281372at2759"/>
<dbReference type="EMBL" id="LAZP02000050">
    <property type="protein sequence ID" value="PFH61898.1"/>
    <property type="molecule type" value="Genomic_DNA"/>
</dbReference>
<organism evidence="1 2">
    <name type="scientific">Ophiocordyceps unilateralis</name>
    <name type="common">Zombie-ant fungus</name>
    <name type="synonym">Torrubia unilateralis</name>
    <dbReference type="NCBI Taxonomy" id="268505"/>
    <lineage>
        <taxon>Eukaryota</taxon>
        <taxon>Fungi</taxon>
        <taxon>Dikarya</taxon>
        <taxon>Ascomycota</taxon>
        <taxon>Pezizomycotina</taxon>
        <taxon>Sordariomycetes</taxon>
        <taxon>Hypocreomycetidae</taxon>
        <taxon>Hypocreales</taxon>
        <taxon>Ophiocordycipitaceae</taxon>
        <taxon>Ophiocordyceps</taxon>
    </lineage>
</organism>
<evidence type="ECO:0000313" key="2">
    <source>
        <dbReference type="Proteomes" id="UP000037136"/>
    </source>
</evidence>
<proteinExistence type="predicted"/>
<accession>A0A2A9PKK7</accession>
<comment type="caution">
    <text evidence="1">The sequence shown here is derived from an EMBL/GenBank/DDBJ whole genome shotgun (WGS) entry which is preliminary data.</text>
</comment>
<dbReference type="Proteomes" id="UP000037136">
    <property type="component" value="Unassembled WGS sequence"/>
</dbReference>
<reference evidence="1 2" key="2">
    <citation type="journal article" date="2017" name="Sci. Rep.">
        <title>Ant-infecting Ophiocordyceps genomes reveal a high diversity of potential behavioral manipulation genes and a possible major role for enterotoxins.</title>
        <authorList>
            <person name="de Bekker C."/>
            <person name="Ohm R.A."/>
            <person name="Evans H.C."/>
            <person name="Brachmann A."/>
            <person name="Hughes D.P."/>
        </authorList>
    </citation>
    <scope>NUCLEOTIDE SEQUENCE [LARGE SCALE GENOMIC DNA]</scope>
    <source>
        <strain evidence="1 2">SC16a</strain>
    </source>
</reference>
<gene>
    <name evidence="1" type="ORF">XA68_15914</name>
</gene>